<dbReference type="HOGENOM" id="CLU_2328896_0_0_11"/>
<dbReference type="EMBL" id="ABXJ01000130">
    <property type="protein sequence ID" value="EEA89568.1"/>
    <property type="molecule type" value="Genomic_DNA"/>
</dbReference>
<name>B6GDV0_9ACTN</name>
<evidence type="ECO:0000313" key="3">
    <source>
        <dbReference type="Proteomes" id="UP000003560"/>
    </source>
</evidence>
<gene>
    <name evidence="2" type="ORF">COLSTE_02286</name>
</gene>
<reference evidence="2 3" key="2">
    <citation type="submission" date="2008-10" db="EMBL/GenBank/DDBJ databases">
        <authorList>
            <person name="Fulton L."/>
            <person name="Clifton S."/>
            <person name="Fulton B."/>
            <person name="Xu J."/>
            <person name="Minx P."/>
            <person name="Pepin K.H."/>
            <person name="Johnson M."/>
            <person name="Thiruvilangam P."/>
            <person name="Bhonagiri V."/>
            <person name="Nash W.E."/>
            <person name="Mardis E.R."/>
            <person name="Wilson R.K."/>
        </authorList>
    </citation>
    <scope>NUCLEOTIDE SEQUENCE [LARGE SCALE GENOMIC DNA]</scope>
    <source>
        <strain evidence="2 3">DSM 13279</strain>
    </source>
</reference>
<feature type="compositionally biased region" description="Polar residues" evidence="1">
    <location>
        <begin position="26"/>
        <end position="35"/>
    </location>
</feature>
<evidence type="ECO:0000256" key="1">
    <source>
        <dbReference type="SAM" id="MobiDB-lite"/>
    </source>
</evidence>
<comment type="caution">
    <text evidence="2">The sequence shown here is derived from an EMBL/GenBank/DDBJ whole genome shotgun (WGS) entry which is preliminary data.</text>
</comment>
<accession>B6GDV0</accession>
<protein>
    <submittedName>
        <fullName evidence="2">Uncharacterized protein</fullName>
    </submittedName>
</protein>
<dbReference type="Proteomes" id="UP000003560">
    <property type="component" value="Unassembled WGS sequence"/>
</dbReference>
<sequence length="98" mass="10861">MHLFALHLPLLSNRHARKNVHPNGSLAGSPTNNPCHTAGPRRALSGQARNRQHQHTVIALIRIPSGRQHLCLTGITFCLLTPTDRPIVEISTVQLQHF</sequence>
<dbReference type="AlphaFoldDB" id="B6GDV0"/>
<keyword evidence="3" id="KW-1185">Reference proteome</keyword>
<reference evidence="2 3" key="1">
    <citation type="submission" date="2008-10" db="EMBL/GenBank/DDBJ databases">
        <title>Draft genome sequence of Collinsella stercoris (DSM 13279).</title>
        <authorList>
            <person name="Sudarsanam P."/>
            <person name="Ley R."/>
            <person name="Guruge J."/>
            <person name="Turnbaugh P.J."/>
            <person name="Mahowald M."/>
            <person name="Liep D."/>
            <person name="Gordon J."/>
        </authorList>
    </citation>
    <scope>NUCLEOTIDE SEQUENCE [LARGE SCALE GENOMIC DNA]</scope>
    <source>
        <strain evidence="2 3">DSM 13279</strain>
    </source>
</reference>
<feature type="region of interest" description="Disordered" evidence="1">
    <location>
        <begin position="17"/>
        <end position="50"/>
    </location>
</feature>
<proteinExistence type="predicted"/>
<organism evidence="2 3">
    <name type="scientific">Collinsella stercoris DSM 13279</name>
    <dbReference type="NCBI Taxonomy" id="445975"/>
    <lineage>
        <taxon>Bacteria</taxon>
        <taxon>Bacillati</taxon>
        <taxon>Actinomycetota</taxon>
        <taxon>Coriobacteriia</taxon>
        <taxon>Coriobacteriales</taxon>
        <taxon>Coriobacteriaceae</taxon>
        <taxon>Collinsella</taxon>
    </lineage>
</organism>
<evidence type="ECO:0000313" key="2">
    <source>
        <dbReference type="EMBL" id="EEA89568.1"/>
    </source>
</evidence>